<dbReference type="Pfam" id="PF00069">
    <property type="entry name" value="Pkinase"/>
    <property type="match status" value="1"/>
</dbReference>
<dbReference type="Gene3D" id="1.10.510.10">
    <property type="entry name" value="Transferase(Phosphotransferase) domain 1"/>
    <property type="match status" value="1"/>
</dbReference>
<feature type="compositionally biased region" description="Polar residues" evidence="1">
    <location>
        <begin position="84"/>
        <end position="96"/>
    </location>
</feature>
<proteinExistence type="predicted"/>
<feature type="compositionally biased region" description="Low complexity" evidence="1">
    <location>
        <begin position="135"/>
        <end position="148"/>
    </location>
</feature>
<dbReference type="EMBL" id="CAUYUJ010005180">
    <property type="protein sequence ID" value="CAK0812572.1"/>
    <property type="molecule type" value="Genomic_DNA"/>
</dbReference>
<dbReference type="SMART" id="SM00220">
    <property type="entry name" value="S_TKc"/>
    <property type="match status" value="1"/>
</dbReference>
<feature type="compositionally biased region" description="Basic and acidic residues" evidence="1">
    <location>
        <begin position="150"/>
        <end position="161"/>
    </location>
</feature>
<accession>A0ABN9R2L7</accession>
<evidence type="ECO:0000313" key="3">
    <source>
        <dbReference type="EMBL" id="CAK0812572.1"/>
    </source>
</evidence>
<dbReference type="InterPro" id="IPR011009">
    <property type="entry name" value="Kinase-like_dom_sf"/>
</dbReference>
<dbReference type="Proteomes" id="UP001189429">
    <property type="component" value="Unassembled WGS sequence"/>
</dbReference>
<gene>
    <name evidence="3" type="ORF">PCOR1329_LOCUS16835</name>
</gene>
<dbReference type="InterPro" id="IPR000719">
    <property type="entry name" value="Prot_kinase_dom"/>
</dbReference>
<name>A0ABN9R2L7_9DINO</name>
<evidence type="ECO:0000313" key="4">
    <source>
        <dbReference type="Proteomes" id="UP001189429"/>
    </source>
</evidence>
<organism evidence="3 4">
    <name type="scientific">Prorocentrum cordatum</name>
    <dbReference type="NCBI Taxonomy" id="2364126"/>
    <lineage>
        <taxon>Eukaryota</taxon>
        <taxon>Sar</taxon>
        <taxon>Alveolata</taxon>
        <taxon>Dinophyceae</taxon>
        <taxon>Prorocentrales</taxon>
        <taxon>Prorocentraceae</taxon>
        <taxon>Prorocentrum</taxon>
    </lineage>
</organism>
<dbReference type="PROSITE" id="PS50011">
    <property type="entry name" value="PROTEIN_KINASE_DOM"/>
    <property type="match status" value="1"/>
</dbReference>
<comment type="caution">
    <text evidence="3">The sequence shown here is derived from an EMBL/GenBank/DDBJ whole genome shotgun (WGS) entry which is preliminary data.</text>
</comment>
<evidence type="ECO:0000256" key="1">
    <source>
        <dbReference type="SAM" id="MobiDB-lite"/>
    </source>
</evidence>
<protein>
    <recommendedName>
        <fullName evidence="2">Protein kinase domain-containing protein</fullName>
    </recommendedName>
</protein>
<sequence length="520" mass="54764">PDQPALRGVHVPARAPGGGPRLPGPQQRRQRRGGPGGPRRPGRQPAEPPGRLAEARSSVGRGALGHGAMGAEQLGHPHAHPGRPTTSPAHARTGSSEVRAGSSLESAPREWCVRASGSVWPCVRRWPPARRQRQLQRGPPRRAGPWRGSARHEAGGEGDRQEEFCRLPGQARDAPLAQRRGDDAHGAQPSRHRAVLRLLRDAAAPVRRHGARGGRELAELHRRGRCLRGDSGASCLRAAGGGDLLPSLEEHSSPRSADLKPDNILVTSRDRATLDLKIADFGLARMNMRTRDCRTFCGTPYYYAPELIYTFRASSENAEAPGQVGTAEAGYGKQVDMWGMGVILYILLSGAPPFEEEGLYDQICQGMYEFDAEQWAEVSLAARLLVQQLMTVDPKDRLDVQQTLQHAWLRHDGAPPPAGAPLGHAHSAPPPGAGHAPTAAGVPPTAPPGAPAAASPAAAAPPKRAAPAPAAGAEAGGAPAGAPTPAKARAEASPEAKRRRCGGGAAPVAERPVQEARAES</sequence>
<feature type="compositionally biased region" description="Low complexity" evidence="1">
    <location>
        <begin position="420"/>
        <end position="443"/>
    </location>
</feature>
<evidence type="ECO:0000259" key="2">
    <source>
        <dbReference type="PROSITE" id="PS50011"/>
    </source>
</evidence>
<reference evidence="3" key="1">
    <citation type="submission" date="2023-10" db="EMBL/GenBank/DDBJ databases">
        <authorList>
            <person name="Chen Y."/>
            <person name="Shah S."/>
            <person name="Dougan E. K."/>
            <person name="Thang M."/>
            <person name="Chan C."/>
        </authorList>
    </citation>
    <scope>NUCLEOTIDE SEQUENCE [LARGE SCALE GENOMIC DNA]</scope>
</reference>
<feature type="region of interest" description="Disordered" evidence="1">
    <location>
        <begin position="410"/>
        <end position="520"/>
    </location>
</feature>
<feature type="non-terminal residue" evidence="3">
    <location>
        <position position="1"/>
    </location>
</feature>
<feature type="region of interest" description="Disordered" evidence="1">
    <location>
        <begin position="1"/>
        <end position="109"/>
    </location>
</feature>
<dbReference type="SUPFAM" id="SSF56112">
    <property type="entry name" value="Protein kinase-like (PK-like)"/>
    <property type="match status" value="1"/>
</dbReference>
<feature type="region of interest" description="Disordered" evidence="1">
    <location>
        <begin position="129"/>
        <end position="161"/>
    </location>
</feature>
<dbReference type="PANTHER" id="PTHR24347">
    <property type="entry name" value="SERINE/THREONINE-PROTEIN KINASE"/>
    <property type="match status" value="1"/>
</dbReference>
<feature type="compositionally biased region" description="Low complexity" evidence="1">
    <location>
        <begin position="451"/>
        <end position="473"/>
    </location>
</feature>
<feature type="domain" description="Protein kinase" evidence="2">
    <location>
        <begin position="53"/>
        <end position="409"/>
    </location>
</feature>
<keyword evidence="4" id="KW-1185">Reference proteome</keyword>